<feature type="domain" description="CW-type" evidence="15">
    <location>
        <begin position="541"/>
        <end position="591"/>
    </location>
</feature>
<evidence type="ECO:0000256" key="3">
    <source>
        <dbReference type="ARBA" id="ARBA00022722"/>
    </source>
</evidence>
<comment type="similarity">
    <text evidence="2">Belongs to the MORC ATPase protein family.</text>
</comment>
<feature type="compositionally biased region" description="Basic residues" evidence="14">
    <location>
        <begin position="635"/>
        <end position="652"/>
    </location>
</feature>
<dbReference type="Pfam" id="PF07496">
    <property type="entry name" value="zf-CW"/>
    <property type="match status" value="1"/>
</dbReference>
<evidence type="ECO:0000259" key="15">
    <source>
        <dbReference type="PROSITE" id="PS51050"/>
    </source>
</evidence>
<dbReference type="Pfam" id="PF17942">
    <property type="entry name" value="Morc6_S5"/>
    <property type="match status" value="1"/>
</dbReference>
<keyword evidence="13" id="KW-0539">Nucleus</keyword>
<dbReference type="AlphaFoldDB" id="A0A6A6MFS0"/>
<evidence type="ECO:0000256" key="1">
    <source>
        <dbReference type="ARBA" id="ARBA00004123"/>
    </source>
</evidence>
<keyword evidence="4" id="KW-0479">Metal-binding</keyword>
<evidence type="ECO:0000256" key="9">
    <source>
        <dbReference type="ARBA" id="ARBA00022853"/>
    </source>
</evidence>
<keyword evidence="17" id="KW-1185">Reference proteome</keyword>
<keyword evidence="10" id="KW-0175">Coiled coil</keyword>
<sequence>MTKQLIGMQYTPKRRRREESERKRMVYASSRAGEWDGGRNLYRCVGIVKFDFCEFYILPPDEAYNFSCVRVAYREKKYSSQKRCESVLYSGFQLRIVFFLSLNVKGLPQIVSLTVPSTVVDTDEARRWKRQSVDPTEICGNSSTMSPSHDVEELADKKDGHTDSRGRCQPCAVNRDGLLKKNYVQADSSYLQTLGQAHSGWIFGAVAELVDNSRDAKASRLDISVEIIYSKRAGKNIPMLSVIDDGCGMTHEAVVRMMCFGHKQSDADDLDRIGRFGVGFKTGAMRLGRDAFVLTQTADSRSIAFLSQSLSEGKDNLEIPIVSYCRKGQFMEVDTNVQSEALAKYDLKSIKEFSPFDKYLIGEKAALFREKSTGTQIYIWNLDEWGSNYCLDWTAGLTGGSSFHQGDILIRSRRVRSRPGQMSQKVPLDYSLRSYLEVIFLVPRMRIYVQGSLVKSQPLAKSLNNTREETGIIMGKHVHLTLGRSQLEWEQANCGMFLYWHGRLIEAYKRVGSMVHSGEVGRGVIGVIDVTDLMKKGGVLYKPDHEWVQCDKCRKWRMLSYGFDSKNLPLEWFCYMEPFERSCETPEQKVECGVITVSAKRSGYGRGDVEDDAAHTSEGDDDNNSELTGKDGKQGLKRSRKGLAKGCKKAML</sequence>
<dbReference type="GO" id="GO:0005634">
    <property type="term" value="C:nucleus"/>
    <property type="evidence" value="ECO:0007669"/>
    <property type="project" value="UniProtKB-SubCell"/>
</dbReference>
<dbReference type="InterPro" id="IPR011124">
    <property type="entry name" value="Znf_CW"/>
</dbReference>
<evidence type="ECO:0000256" key="14">
    <source>
        <dbReference type="SAM" id="MobiDB-lite"/>
    </source>
</evidence>
<accession>A0A6A6MFS0</accession>
<comment type="subcellular location">
    <subcellularLocation>
        <location evidence="1">Nucleus</location>
    </subcellularLocation>
</comment>
<keyword evidence="5" id="KW-0378">Hydrolase</keyword>
<dbReference type="Proteomes" id="UP000467840">
    <property type="component" value="Chromosome 14"/>
</dbReference>
<dbReference type="GO" id="GO:0006325">
    <property type="term" value="P:chromatin organization"/>
    <property type="evidence" value="ECO:0007669"/>
    <property type="project" value="UniProtKB-KW"/>
</dbReference>
<dbReference type="InterPro" id="IPR036890">
    <property type="entry name" value="HATPase_C_sf"/>
</dbReference>
<dbReference type="GO" id="GO:0031047">
    <property type="term" value="P:regulatory ncRNA-mediated gene silencing"/>
    <property type="evidence" value="ECO:0007669"/>
    <property type="project" value="UniProtKB-KW"/>
</dbReference>
<dbReference type="SUPFAM" id="SSF55874">
    <property type="entry name" value="ATPase domain of HSP90 chaperone/DNA topoisomerase II/histidine kinase"/>
    <property type="match status" value="1"/>
</dbReference>
<dbReference type="GO" id="GO:0016887">
    <property type="term" value="F:ATP hydrolysis activity"/>
    <property type="evidence" value="ECO:0007669"/>
    <property type="project" value="InterPro"/>
</dbReference>
<keyword evidence="6" id="KW-0227">DNA damage</keyword>
<keyword evidence="5" id="KW-0255">Endonuclease</keyword>
<dbReference type="GO" id="GO:0008270">
    <property type="term" value="F:zinc ion binding"/>
    <property type="evidence" value="ECO:0007669"/>
    <property type="project" value="UniProtKB-KW"/>
</dbReference>
<dbReference type="GO" id="GO:0004519">
    <property type="term" value="F:endonuclease activity"/>
    <property type="evidence" value="ECO:0007669"/>
    <property type="project" value="UniProtKB-KW"/>
</dbReference>
<keyword evidence="8" id="KW-0862">Zinc</keyword>
<evidence type="ECO:0000256" key="11">
    <source>
        <dbReference type="ARBA" id="ARBA00023158"/>
    </source>
</evidence>
<keyword evidence="3" id="KW-0540">Nuclease</keyword>
<dbReference type="Gene3D" id="3.30.565.10">
    <property type="entry name" value="Histidine kinase-like ATPase, C-terminal domain"/>
    <property type="match status" value="1"/>
</dbReference>
<keyword evidence="12" id="KW-0234">DNA repair</keyword>
<dbReference type="EMBL" id="JAAGAX010000006">
    <property type="protein sequence ID" value="KAF2312530.1"/>
    <property type="molecule type" value="Genomic_DNA"/>
</dbReference>
<evidence type="ECO:0000256" key="5">
    <source>
        <dbReference type="ARBA" id="ARBA00022759"/>
    </source>
</evidence>
<dbReference type="Pfam" id="PF13589">
    <property type="entry name" value="HATPase_c_3"/>
    <property type="match status" value="1"/>
</dbReference>
<comment type="caution">
    <text evidence="16">The sequence shown here is derived from an EMBL/GenBank/DDBJ whole genome shotgun (WGS) entry which is preliminary data.</text>
</comment>
<organism evidence="16 17">
    <name type="scientific">Hevea brasiliensis</name>
    <name type="common">Para rubber tree</name>
    <name type="synonym">Siphonia brasiliensis</name>
    <dbReference type="NCBI Taxonomy" id="3981"/>
    <lineage>
        <taxon>Eukaryota</taxon>
        <taxon>Viridiplantae</taxon>
        <taxon>Streptophyta</taxon>
        <taxon>Embryophyta</taxon>
        <taxon>Tracheophyta</taxon>
        <taxon>Spermatophyta</taxon>
        <taxon>Magnoliopsida</taxon>
        <taxon>eudicotyledons</taxon>
        <taxon>Gunneridae</taxon>
        <taxon>Pentapetalae</taxon>
        <taxon>rosids</taxon>
        <taxon>fabids</taxon>
        <taxon>Malpighiales</taxon>
        <taxon>Euphorbiaceae</taxon>
        <taxon>Crotonoideae</taxon>
        <taxon>Micrandreae</taxon>
        <taxon>Hevea</taxon>
    </lineage>
</organism>
<reference evidence="16 17" key="1">
    <citation type="journal article" date="2020" name="Mol. Plant">
        <title>The Chromosome-Based Rubber Tree Genome Provides New Insights into Spurge Genome Evolution and Rubber Biosynthesis.</title>
        <authorList>
            <person name="Liu J."/>
            <person name="Shi C."/>
            <person name="Shi C.C."/>
            <person name="Li W."/>
            <person name="Zhang Q.J."/>
            <person name="Zhang Y."/>
            <person name="Li K."/>
            <person name="Lu H.F."/>
            <person name="Shi C."/>
            <person name="Zhu S.T."/>
            <person name="Xiao Z.Y."/>
            <person name="Nan H."/>
            <person name="Yue Y."/>
            <person name="Zhu X.G."/>
            <person name="Wu Y."/>
            <person name="Hong X.N."/>
            <person name="Fan G.Y."/>
            <person name="Tong Y."/>
            <person name="Zhang D."/>
            <person name="Mao C.L."/>
            <person name="Liu Y.L."/>
            <person name="Hao S.J."/>
            <person name="Liu W.Q."/>
            <person name="Lv M.Q."/>
            <person name="Zhang H.B."/>
            <person name="Liu Y."/>
            <person name="Hu-Tang G.R."/>
            <person name="Wang J.P."/>
            <person name="Wang J.H."/>
            <person name="Sun Y.H."/>
            <person name="Ni S.B."/>
            <person name="Chen W.B."/>
            <person name="Zhang X.C."/>
            <person name="Jiao Y.N."/>
            <person name="Eichler E.E."/>
            <person name="Li G.H."/>
            <person name="Liu X."/>
            <person name="Gao L.Z."/>
        </authorList>
    </citation>
    <scope>NUCLEOTIDE SEQUENCE [LARGE SCALE GENOMIC DNA]</scope>
    <source>
        <strain evidence="17">cv. GT1</strain>
        <tissue evidence="16">Leaf</tissue>
    </source>
</reference>
<keyword evidence="7" id="KW-0863">Zinc-finger</keyword>
<dbReference type="InterPro" id="IPR041006">
    <property type="entry name" value="Morc_S5"/>
</dbReference>
<evidence type="ECO:0000256" key="13">
    <source>
        <dbReference type="ARBA" id="ARBA00023242"/>
    </source>
</evidence>
<evidence type="ECO:0000256" key="10">
    <source>
        <dbReference type="ARBA" id="ARBA00023054"/>
    </source>
</evidence>
<dbReference type="InterPro" id="IPR045261">
    <property type="entry name" value="MORC_ATPase"/>
</dbReference>
<name>A0A6A6MFS0_HEVBR</name>
<evidence type="ECO:0000313" key="17">
    <source>
        <dbReference type="Proteomes" id="UP000467840"/>
    </source>
</evidence>
<feature type="region of interest" description="Disordered" evidence="14">
    <location>
        <begin position="606"/>
        <end position="652"/>
    </location>
</feature>
<protein>
    <recommendedName>
        <fullName evidence="15">CW-type domain-containing protein</fullName>
    </recommendedName>
</protein>
<proteinExistence type="inferred from homology"/>
<dbReference type="PANTHER" id="PTHR23336">
    <property type="entry name" value="ZINC FINGER CW-TYPE COILED-COIL DOMAIN PROTEIN 3"/>
    <property type="match status" value="1"/>
</dbReference>
<evidence type="ECO:0000256" key="6">
    <source>
        <dbReference type="ARBA" id="ARBA00022763"/>
    </source>
</evidence>
<evidence type="ECO:0000256" key="4">
    <source>
        <dbReference type="ARBA" id="ARBA00022723"/>
    </source>
</evidence>
<evidence type="ECO:0000256" key="2">
    <source>
        <dbReference type="ARBA" id="ARBA00007845"/>
    </source>
</evidence>
<evidence type="ECO:0000256" key="7">
    <source>
        <dbReference type="ARBA" id="ARBA00022771"/>
    </source>
</evidence>
<gene>
    <name evidence="16" type="ORF">GH714_034969</name>
</gene>
<evidence type="ECO:0000256" key="12">
    <source>
        <dbReference type="ARBA" id="ARBA00023204"/>
    </source>
</evidence>
<evidence type="ECO:0000256" key="8">
    <source>
        <dbReference type="ARBA" id="ARBA00022833"/>
    </source>
</evidence>
<dbReference type="Gene3D" id="3.30.40.100">
    <property type="match status" value="1"/>
</dbReference>
<dbReference type="GO" id="GO:0006281">
    <property type="term" value="P:DNA repair"/>
    <property type="evidence" value="ECO:0007669"/>
    <property type="project" value="UniProtKB-KW"/>
</dbReference>
<keyword evidence="11" id="KW-0943">RNA-mediated gene silencing</keyword>
<keyword evidence="9" id="KW-0156">Chromatin regulator</keyword>
<evidence type="ECO:0000313" key="16">
    <source>
        <dbReference type="EMBL" id="KAF2312530.1"/>
    </source>
</evidence>
<dbReference type="GO" id="GO:0031349">
    <property type="term" value="P:positive regulation of defense response"/>
    <property type="evidence" value="ECO:0007669"/>
    <property type="project" value="UniProtKB-ARBA"/>
</dbReference>
<dbReference type="PANTHER" id="PTHR23336:SF11">
    <property type="entry name" value="OS06G0622000 PROTEIN"/>
    <property type="match status" value="1"/>
</dbReference>
<dbReference type="PROSITE" id="PS51050">
    <property type="entry name" value="ZF_CW"/>
    <property type="match status" value="1"/>
</dbReference>